<name>A0A1Q3BF05_CEPFO</name>
<evidence type="ECO:0000313" key="2">
    <source>
        <dbReference type="Proteomes" id="UP000187406"/>
    </source>
</evidence>
<protein>
    <submittedName>
        <fullName evidence="1">Uncharacterized protein</fullName>
    </submittedName>
</protein>
<accession>A0A1Q3BF05</accession>
<organism evidence="1 2">
    <name type="scientific">Cephalotus follicularis</name>
    <name type="common">Albany pitcher plant</name>
    <dbReference type="NCBI Taxonomy" id="3775"/>
    <lineage>
        <taxon>Eukaryota</taxon>
        <taxon>Viridiplantae</taxon>
        <taxon>Streptophyta</taxon>
        <taxon>Embryophyta</taxon>
        <taxon>Tracheophyta</taxon>
        <taxon>Spermatophyta</taxon>
        <taxon>Magnoliopsida</taxon>
        <taxon>eudicotyledons</taxon>
        <taxon>Gunneridae</taxon>
        <taxon>Pentapetalae</taxon>
        <taxon>rosids</taxon>
        <taxon>fabids</taxon>
        <taxon>Oxalidales</taxon>
        <taxon>Cephalotaceae</taxon>
        <taxon>Cephalotus</taxon>
    </lineage>
</organism>
<dbReference type="EMBL" id="BDDD01000485">
    <property type="protein sequence ID" value="GAV66528.1"/>
    <property type="molecule type" value="Genomic_DNA"/>
</dbReference>
<sequence>MPKTKICSITLSELYYDEPLQLTDNWQANYGSGYRNNRDYWHARRAFLNSYHLTEENGLKHKIKTSMKELKNAAKRVVLEIRIGMSKRKICIRVFRFTFHLPSLLIFPSVRCFVPWLNKRELLQ</sequence>
<keyword evidence="2" id="KW-1185">Reference proteome</keyword>
<reference evidence="2" key="1">
    <citation type="submission" date="2016-04" db="EMBL/GenBank/DDBJ databases">
        <title>Cephalotus genome sequencing.</title>
        <authorList>
            <person name="Fukushima K."/>
            <person name="Hasebe M."/>
            <person name="Fang X."/>
        </authorList>
    </citation>
    <scope>NUCLEOTIDE SEQUENCE [LARGE SCALE GENOMIC DNA]</scope>
    <source>
        <strain evidence="2">cv. St1</strain>
    </source>
</reference>
<comment type="caution">
    <text evidence="1">The sequence shown here is derived from an EMBL/GenBank/DDBJ whole genome shotgun (WGS) entry which is preliminary data.</text>
</comment>
<dbReference type="AlphaFoldDB" id="A0A1Q3BF05"/>
<proteinExistence type="predicted"/>
<dbReference type="InParanoid" id="A0A1Q3BF05"/>
<dbReference type="OrthoDB" id="1653623at2759"/>
<dbReference type="Proteomes" id="UP000187406">
    <property type="component" value="Unassembled WGS sequence"/>
</dbReference>
<gene>
    <name evidence="1" type="ORF">CFOL_v3_10038</name>
</gene>
<evidence type="ECO:0000313" key="1">
    <source>
        <dbReference type="EMBL" id="GAV66528.1"/>
    </source>
</evidence>